<evidence type="ECO:0000256" key="2">
    <source>
        <dbReference type="RuleBase" id="RU363116"/>
    </source>
</evidence>
<dbReference type="SUPFAM" id="SSF54518">
    <property type="entry name" value="Tubby C-terminal domain-like"/>
    <property type="match status" value="1"/>
</dbReference>
<comment type="cofactor">
    <cofactor evidence="2">
        <name>Ca(2+)</name>
        <dbReference type="ChEBI" id="CHEBI:29108"/>
    </cofactor>
</comment>
<dbReference type="Proteomes" id="UP000242913">
    <property type="component" value="Unassembled WGS sequence"/>
</dbReference>
<dbReference type="GO" id="GO:0005886">
    <property type="term" value="C:plasma membrane"/>
    <property type="evidence" value="ECO:0007669"/>
    <property type="project" value="TreeGrafter"/>
</dbReference>
<evidence type="ECO:0000313" key="4">
    <source>
        <dbReference type="Proteomes" id="UP000242913"/>
    </source>
</evidence>
<comment type="function">
    <text evidence="2">May mediate accelerated ATP-independent bidirectional transbilayer migration of phospholipids upon binding calcium ions that results in a loss of phospholipid asymmetry in the plasma membrane.</text>
</comment>
<dbReference type="GO" id="GO:0017128">
    <property type="term" value="F:phospholipid scramblase activity"/>
    <property type="evidence" value="ECO:0007669"/>
    <property type="project" value="InterPro"/>
</dbReference>
<gene>
    <name evidence="3" type="ORF">X798_07016</name>
</gene>
<accession>A0A238BLB2</accession>
<keyword evidence="4" id="KW-1185">Reference proteome</keyword>
<dbReference type="InterPro" id="IPR025659">
    <property type="entry name" value="Tubby-like_C"/>
</dbReference>
<proteinExistence type="inferred from homology"/>
<reference evidence="3 4" key="1">
    <citation type="submission" date="2015-12" db="EMBL/GenBank/DDBJ databases">
        <title>Draft genome of the nematode, Onchocerca flexuosa.</title>
        <authorList>
            <person name="Mitreva M."/>
        </authorList>
    </citation>
    <scope>NUCLEOTIDE SEQUENCE [LARGE SCALE GENOMIC DNA]</scope>
    <source>
        <strain evidence="3">Red Deer</strain>
    </source>
</reference>
<protein>
    <recommendedName>
        <fullName evidence="2">Phospholipid scramblase</fullName>
    </recommendedName>
</protein>
<dbReference type="PANTHER" id="PTHR23248:SF9">
    <property type="entry name" value="PHOSPHOLIPID SCRAMBLASE"/>
    <property type="match status" value="1"/>
</dbReference>
<evidence type="ECO:0000313" key="3">
    <source>
        <dbReference type="EMBL" id="OZC06002.1"/>
    </source>
</evidence>
<organism evidence="3 4">
    <name type="scientific">Onchocerca flexuosa</name>
    <dbReference type="NCBI Taxonomy" id="387005"/>
    <lineage>
        <taxon>Eukaryota</taxon>
        <taxon>Metazoa</taxon>
        <taxon>Ecdysozoa</taxon>
        <taxon>Nematoda</taxon>
        <taxon>Chromadorea</taxon>
        <taxon>Rhabditida</taxon>
        <taxon>Spirurina</taxon>
        <taxon>Spiruromorpha</taxon>
        <taxon>Filarioidea</taxon>
        <taxon>Onchocercidae</taxon>
        <taxon>Onchocerca</taxon>
    </lineage>
</organism>
<keyword evidence="2" id="KW-0106">Calcium</keyword>
<dbReference type="InterPro" id="IPR005552">
    <property type="entry name" value="Scramblase"/>
</dbReference>
<dbReference type="Pfam" id="PF03803">
    <property type="entry name" value="Scramblase"/>
    <property type="match status" value="1"/>
</dbReference>
<dbReference type="OrthoDB" id="5850000at2759"/>
<keyword evidence="2" id="KW-0449">Lipoprotein</keyword>
<evidence type="ECO:0000256" key="1">
    <source>
        <dbReference type="ARBA" id="ARBA00005350"/>
    </source>
</evidence>
<dbReference type="PANTHER" id="PTHR23248">
    <property type="entry name" value="PHOSPHOLIPID SCRAMBLASE-RELATED"/>
    <property type="match status" value="1"/>
</dbReference>
<dbReference type="EMBL" id="KZ270271">
    <property type="protein sequence ID" value="OZC06002.1"/>
    <property type="molecule type" value="Genomic_DNA"/>
</dbReference>
<comment type="similarity">
    <text evidence="1 2">Belongs to the phospholipid scramblase family.</text>
</comment>
<sequence length="269" mass="30933">MEYFPGNDSSNSKSEYFAAISPTTIIEQPYPQMNFFKNAKLSNLISNQTINRKKEKPTYHEERIADDKFSIDHLSMNESTISLKLESLTQFYIRQYSNLFDTFLDFFEKNRFVVQDTEGKLIYHVFETSNNMCQCNCRTAKCSQLHFTTSTGQIMIESPPGLVIGAVVQQINFVRPYYQVEDAEGNPKYFIIGSTNNFGRFACCCCDIQYDVVMADKNILIGIIIKEWTKASDKFPTIDNFNITFPRNITTKDKILLLGALFLIANFNC</sequence>
<dbReference type="AlphaFoldDB" id="A0A238BLB2"/>
<name>A0A238BLB2_9BILA</name>
<keyword evidence="2" id="KW-0564">Palmitate</keyword>